<evidence type="ECO:0000313" key="2">
    <source>
        <dbReference type="Proteomes" id="UP001597263"/>
    </source>
</evidence>
<gene>
    <name evidence="1" type="ORF">ACFQ35_01565</name>
</gene>
<dbReference type="SUPFAM" id="SSF69047">
    <property type="entry name" value="Hypothetical protein YjbJ"/>
    <property type="match status" value="1"/>
</dbReference>
<comment type="caution">
    <text evidence="1">The sequence shown here is derived from an EMBL/GenBank/DDBJ whole genome shotgun (WGS) entry which is preliminary data.</text>
</comment>
<protein>
    <submittedName>
        <fullName evidence="1">CsbD family protein</fullName>
    </submittedName>
</protein>
<name>A0ABW3V255_9HYPH</name>
<dbReference type="Gene3D" id="1.10.1470.10">
    <property type="entry name" value="YjbJ"/>
    <property type="match status" value="1"/>
</dbReference>
<reference evidence="2" key="1">
    <citation type="journal article" date="2019" name="Int. J. Syst. Evol. Microbiol.">
        <title>The Global Catalogue of Microorganisms (GCM) 10K type strain sequencing project: providing services to taxonomists for standard genome sequencing and annotation.</title>
        <authorList>
            <consortium name="The Broad Institute Genomics Platform"/>
            <consortium name="The Broad Institute Genome Sequencing Center for Infectious Disease"/>
            <person name="Wu L."/>
            <person name="Ma J."/>
        </authorList>
    </citation>
    <scope>NUCLEOTIDE SEQUENCE [LARGE SCALE GENOMIC DNA]</scope>
    <source>
        <strain evidence="2">CCUG 49584</strain>
    </source>
</reference>
<sequence length="71" mass="8694">MDWNEIKTDWQRYKVNIREQWGNLTTEEIDEIAGEEHALEKKIQERYSLTPEQVREQINQWVKKYLKASNN</sequence>
<dbReference type="EMBL" id="JBHTMA010000004">
    <property type="protein sequence ID" value="MFD1225870.1"/>
    <property type="molecule type" value="Genomic_DNA"/>
</dbReference>
<dbReference type="Proteomes" id="UP001597263">
    <property type="component" value="Unassembled WGS sequence"/>
</dbReference>
<dbReference type="RefSeq" id="WP_289388250.1">
    <property type="nucleotide sequence ID" value="NZ_JAUCBM010000010.1"/>
</dbReference>
<evidence type="ECO:0000313" key="1">
    <source>
        <dbReference type="EMBL" id="MFD1225870.1"/>
    </source>
</evidence>
<proteinExistence type="predicted"/>
<dbReference type="InterPro" id="IPR036629">
    <property type="entry name" value="YjbJ_sf"/>
</dbReference>
<organism evidence="1 2">
    <name type="scientific">Pseudochrobactrum kiredjianiae</name>
    <dbReference type="NCBI Taxonomy" id="386305"/>
    <lineage>
        <taxon>Bacteria</taxon>
        <taxon>Pseudomonadati</taxon>
        <taxon>Pseudomonadota</taxon>
        <taxon>Alphaproteobacteria</taxon>
        <taxon>Hyphomicrobiales</taxon>
        <taxon>Brucellaceae</taxon>
        <taxon>Pseudochrobactrum</taxon>
    </lineage>
</organism>
<accession>A0ABW3V255</accession>
<keyword evidence="2" id="KW-1185">Reference proteome</keyword>